<sequence length="315" mass="35441">MDRFICPPDHRHGVVGTCYVFHKCRCDNCRTGNTDRSRARSRQHLYGTYDNGLTDAGPVREHLAHLQSFGLGWKRIAALSGVGNTAVQSLIYGRKGGPDDPRKGEVIKRTPRAKAAAILAVKPELTALAPSACIPSRGVHRRVQALVARGWSQSKLCAMVGRERGNWWTMMQADQVTVSFHLEVSKLYDRIWNTEPPHADWPDKTARTRALNYSKQRRWLPPLAWDDIDTDVTPPISDGANGIDEMAVDLALQGEDVRLSPAERREAVTRLHSHRWSDPRIAQQLHIANRTVLRIRQELNLEAFEDGDLVKRDAA</sequence>
<reference evidence="1 2" key="1">
    <citation type="submission" date="2019-03" db="EMBL/GenBank/DDBJ databases">
        <title>Genomics of glacier-inhabiting Cryobacterium strains.</title>
        <authorList>
            <person name="Liu Q."/>
            <person name="Xin Y.-H."/>
        </authorList>
    </citation>
    <scope>NUCLEOTIDE SEQUENCE [LARGE SCALE GENOMIC DNA]</scope>
    <source>
        <strain evidence="1 2">CGMCC 1.4292</strain>
    </source>
</reference>
<proteinExistence type="predicted"/>
<dbReference type="Proteomes" id="UP000298218">
    <property type="component" value="Unassembled WGS sequence"/>
</dbReference>
<comment type="caution">
    <text evidence="1">The sequence shown here is derived from an EMBL/GenBank/DDBJ whole genome shotgun (WGS) entry which is preliminary data.</text>
</comment>
<dbReference type="RefSeq" id="WP_134173884.1">
    <property type="nucleotide sequence ID" value="NZ_SODI01000001.1"/>
</dbReference>
<organism evidence="1 2">
    <name type="scientific">Cryobacterium psychrophilum</name>
    <dbReference type="NCBI Taxonomy" id="41988"/>
    <lineage>
        <taxon>Bacteria</taxon>
        <taxon>Bacillati</taxon>
        <taxon>Actinomycetota</taxon>
        <taxon>Actinomycetes</taxon>
        <taxon>Micrococcales</taxon>
        <taxon>Microbacteriaceae</taxon>
        <taxon>Cryobacterium</taxon>
    </lineage>
</organism>
<dbReference type="OrthoDB" id="4551696at2"/>
<evidence type="ECO:0000313" key="1">
    <source>
        <dbReference type="EMBL" id="TFD80853.1"/>
    </source>
</evidence>
<gene>
    <name evidence="1" type="ORF">E3T53_04310</name>
</gene>
<protein>
    <submittedName>
        <fullName evidence="1">Uncharacterized protein</fullName>
    </submittedName>
</protein>
<accession>A0A4Y8KSA7</accession>
<evidence type="ECO:0000313" key="2">
    <source>
        <dbReference type="Proteomes" id="UP000298218"/>
    </source>
</evidence>
<dbReference type="AlphaFoldDB" id="A0A4Y8KSA7"/>
<keyword evidence="2" id="KW-1185">Reference proteome</keyword>
<name>A0A4Y8KSA7_9MICO</name>
<dbReference type="EMBL" id="SOHQ01000013">
    <property type="protein sequence ID" value="TFD80853.1"/>
    <property type="molecule type" value="Genomic_DNA"/>
</dbReference>